<feature type="signal peptide" evidence="1">
    <location>
        <begin position="1"/>
        <end position="20"/>
    </location>
</feature>
<dbReference type="Proteomes" id="UP000180133">
    <property type="component" value="Unassembled WGS sequence"/>
</dbReference>
<comment type="caution">
    <text evidence="2">The sequence shown here is derived from an EMBL/GenBank/DDBJ whole genome shotgun (WGS) entry which is preliminary data.</text>
</comment>
<dbReference type="RefSeq" id="WP_071236359.1">
    <property type="nucleotide sequence ID" value="NZ_KV861332.1"/>
</dbReference>
<name>A0ABX3D825_9VIBR</name>
<sequence length="118" mass="13033">MKKAIFIAATLAVVSAPGLAEGIFLDDLTEDYSIAEESSWESSWESSPYAKETTTKLDAFTGDECTRGTEEQFTSLADANKKKNVECYVTHFPTSNIKTRMQSNEDGDVSVGLSWDFE</sequence>
<evidence type="ECO:0000256" key="1">
    <source>
        <dbReference type="SAM" id="SignalP"/>
    </source>
</evidence>
<feature type="chain" id="PRO_5047544741" evidence="1">
    <location>
        <begin position="21"/>
        <end position="118"/>
    </location>
</feature>
<evidence type="ECO:0000313" key="2">
    <source>
        <dbReference type="EMBL" id="OHY92168.1"/>
    </source>
</evidence>
<protein>
    <submittedName>
        <fullName evidence="2">Uncharacterized protein</fullName>
    </submittedName>
</protein>
<evidence type="ECO:0000313" key="3">
    <source>
        <dbReference type="Proteomes" id="UP000180133"/>
    </source>
</evidence>
<reference evidence="2 3" key="1">
    <citation type="submission" date="2016-09" db="EMBL/GenBank/DDBJ databases">
        <title>Isolation, identification and antibiotic sensitivity analysis of bacterial pathogen from juvenile Hippocampus erectus with tail-rotted disease.</title>
        <authorList>
            <person name="Yang Q."/>
        </authorList>
    </citation>
    <scope>NUCLEOTIDE SEQUENCE [LARGE SCALE GENOMIC DNA]</scope>
    <source>
        <strain evidence="2 3">HM-10</strain>
    </source>
</reference>
<accession>A0ABX3D825</accession>
<keyword evidence="3" id="KW-1185">Reference proteome</keyword>
<keyword evidence="1" id="KW-0732">Signal</keyword>
<proteinExistence type="predicted"/>
<dbReference type="EMBL" id="MKFT01000015">
    <property type="protein sequence ID" value="OHY92168.1"/>
    <property type="molecule type" value="Genomic_DNA"/>
</dbReference>
<gene>
    <name evidence="2" type="ORF">BI375_20730</name>
</gene>
<organism evidence="2 3">
    <name type="scientific">Vibrio rotiferianus</name>
    <dbReference type="NCBI Taxonomy" id="190895"/>
    <lineage>
        <taxon>Bacteria</taxon>
        <taxon>Pseudomonadati</taxon>
        <taxon>Pseudomonadota</taxon>
        <taxon>Gammaproteobacteria</taxon>
        <taxon>Vibrionales</taxon>
        <taxon>Vibrionaceae</taxon>
        <taxon>Vibrio</taxon>
    </lineage>
</organism>